<dbReference type="PANTHER" id="PTHR48090">
    <property type="entry name" value="UNDECAPRENYL-PHOSPHATE 4-DEOXY-4-FORMAMIDO-L-ARABINOSE TRANSFERASE-RELATED"/>
    <property type="match status" value="1"/>
</dbReference>
<evidence type="ECO:0000256" key="4">
    <source>
        <dbReference type="ARBA" id="ARBA00022676"/>
    </source>
</evidence>
<comment type="catalytic activity">
    <reaction evidence="9">
        <text>(2R)-3-phosphoglycerate + UDP-alpha-D-glucose = (2R)-2-O-(alpha-D-glucopyranosyl)-3-phospho-glycerate + UDP + H(+)</text>
        <dbReference type="Rhea" id="RHEA:31319"/>
        <dbReference type="ChEBI" id="CHEBI:15378"/>
        <dbReference type="ChEBI" id="CHEBI:58223"/>
        <dbReference type="ChEBI" id="CHEBI:58272"/>
        <dbReference type="ChEBI" id="CHEBI:58885"/>
        <dbReference type="ChEBI" id="CHEBI:62600"/>
        <dbReference type="EC" id="2.4.1.266"/>
    </reaction>
    <physiologicalReaction direction="left-to-right" evidence="9">
        <dbReference type="Rhea" id="RHEA:31320"/>
    </physiologicalReaction>
</comment>
<dbReference type="EC" id="2.4.1.266" evidence="7"/>
<evidence type="ECO:0000313" key="13">
    <source>
        <dbReference type="Proteomes" id="UP001056035"/>
    </source>
</evidence>
<accession>A0ABY5DX51</accession>
<evidence type="ECO:0000256" key="8">
    <source>
        <dbReference type="ARBA" id="ARBA00040894"/>
    </source>
</evidence>
<keyword evidence="4 12" id="KW-0328">Glycosyltransferase</keyword>
<evidence type="ECO:0000256" key="3">
    <source>
        <dbReference type="ARBA" id="ARBA00006739"/>
    </source>
</evidence>
<name>A0ABY5DX51_9ACTN</name>
<dbReference type="InterPro" id="IPR050256">
    <property type="entry name" value="Glycosyltransferase_2"/>
</dbReference>
<organism evidence="12 13">
    <name type="scientific">Paraconexibacter antarcticus</name>
    <dbReference type="NCBI Taxonomy" id="2949664"/>
    <lineage>
        <taxon>Bacteria</taxon>
        <taxon>Bacillati</taxon>
        <taxon>Actinomycetota</taxon>
        <taxon>Thermoleophilia</taxon>
        <taxon>Solirubrobacterales</taxon>
        <taxon>Paraconexibacteraceae</taxon>
        <taxon>Paraconexibacter</taxon>
    </lineage>
</organism>
<comment type="catalytic activity">
    <reaction evidence="10">
        <text>an NDP-alpha-D-glucose + (2R)-3-phosphoglycerate = (2R)-2-O-(alpha-D-glucopyranosyl)-3-phospho-glycerate + a ribonucleoside 5'-diphosphate + H(+)</text>
        <dbReference type="Rhea" id="RHEA:47244"/>
        <dbReference type="ChEBI" id="CHEBI:15378"/>
        <dbReference type="ChEBI" id="CHEBI:57930"/>
        <dbReference type="ChEBI" id="CHEBI:58272"/>
        <dbReference type="ChEBI" id="CHEBI:62600"/>
        <dbReference type="ChEBI" id="CHEBI:76533"/>
        <dbReference type="EC" id="2.4.1.266"/>
    </reaction>
    <physiologicalReaction direction="left-to-right" evidence="10">
        <dbReference type="Rhea" id="RHEA:47245"/>
    </physiologicalReaction>
</comment>
<dbReference type="RefSeq" id="WP_254572763.1">
    <property type="nucleotide sequence ID" value="NZ_CP098502.1"/>
</dbReference>
<dbReference type="InterPro" id="IPR001173">
    <property type="entry name" value="Glyco_trans_2-like"/>
</dbReference>
<evidence type="ECO:0000256" key="1">
    <source>
        <dbReference type="ARBA" id="ARBA00001936"/>
    </source>
</evidence>
<feature type="domain" description="Glycosyltransferase 2-like" evidence="11">
    <location>
        <begin position="16"/>
        <end position="136"/>
    </location>
</feature>
<evidence type="ECO:0000256" key="9">
    <source>
        <dbReference type="ARBA" id="ARBA00048689"/>
    </source>
</evidence>
<comment type="similarity">
    <text evidence="3">Belongs to the glycosyltransferase 2 family.</text>
</comment>
<keyword evidence="13" id="KW-1185">Reference proteome</keyword>
<proteinExistence type="inferred from homology"/>
<dbReference type="SUPFAM" id="SSF53448">
    <property type="entry name" value="Nucleotide-diphospho-sugar transferases"/>
    <property type="match status" value="1"/>
</dbReference>
<protein>
    <recommendedName>
        <fullName evidence="8">Glucosyl-3-phosphoglycerate synthase</fullName>
        <ecNumber evidence="7">2.4.1.266</ecNumber>
    </recommendedName>
</protein>
<reference evidence="12 13" key="1">
    <citation type="submission" date="2022-06" db="EMBL/GenBank/DDBJ databases">
        <title>Paraconexibacter antarcticus.</title>
        <authorList>
            <person name="Kim C.S."/>
        </authorList>
    </citation>
    <scope>NUCLEOTIDE SEQUENCE [LARGE SCALE GENOMIC DNA]</scope>
    <source>
        <strain evidence="12 13">02-257</strain>
    </source>
</reference>
<evidence type="ECO:0000256" key="5">
    <source>
        <dbReference type="ARBA" id="ARBA00022679"/>
    </source>
</evidence>
<keyword evidence="6" id="KW-0460">Magnesium</keyword>
<dbReference type="EMBL" id="CP098502">
    <property type="protein sequence ID" value="UTI66085.1"/>
    <property type="molecule type" value="Genomic_DNA"/>
</dbReference>
<evidence type="ECO:0000313" key="12">
    <source>
        <dbReference type="EMBL" id="UTI66085.1"/>
    </source>
</evidence>
<dbReference type="GO" id="GO:0016757">
    <property type="term" value="F:glycosyltransferase activity"/>
    <property type="evidence" value="ECO:0007669"/>
    <property type="project" value="UniProtKB-KW"/>
</dbReference>
<dbReference type="Proteomes" id="UP001056035">
    <property type="component" value="Chromosome"/>
</dbReference>
<gene>
    <name evidence="12" type="ORF">NBH00_07735</name>
</gene>
<dbReference type="NCBIfam" id="NF010496">
    <property type="entry name" value="PRK13915.1"/>
    <property type="match status" value="1"/>
</dbReference>
<evidence type="ECO:0000256" key="7">
    <source>
        <dbReference type="ARBA" id="ARBA00039022"/>
    </source>
</evidence>
<dbReference type="PANTHER" id="PTHR48090:SF10">
    <property type="entry name" value="GLUCOSYL-3-PHOSPHOGLYCERATE SYNTHASE"/>
    <property type="match status" value="1"/>
</dbReference>
<dbReference type="InterPro" id="IPR029044">
    <property type="entry name" value="Nucleotide-diphossugar_trans"/>
</dbReference>
<evidence type="ECO:0000259" key="11">
    <source>
        <dbReference type="Pfam" id="PF00535"/>
    </source>
</evidence>
<evidence type="ECO:0000256" key="10">
    <source>
        <dbReference type="ARBA" id="ARBA00048997"/>
    </source>
</evidence>
<sequence length="273" mass="29011">MHEALRTPSRPRRTVSVCLPARDEAPTITAMVRMCVDLRDAGVVDEVVVVDESSDGTASLAARAGARVHRQSELMPEYGPVAGKGDAMWRALSVLAGDIVVFVDADTTDPAPRLVTGLLAPMQHDARVRFVKGRYRRPFTGAGGHVTPHGGGRVTELTARPLLRRCFPELAAIRQPLAGEIAVDRDLLCALPFHLDYAVDVGLLIDAWRTCGADALAQGDLGVRRNRHQPLDALHVMACAVTDAILDRAAGEGAAAAPMRPPMAALATAEVAA</sequence>
<keyword evidence="5 12" id="KW-0808">Transferase</keyword>
<evidence type="ECO:0000256" key="6">
    <source>
        <dbReference type="ARBA" id="ARBA00022842"/>
    </source>
</evidence>
<dbReference type="Gene3D" id="3.90.550.10">
    <property type="entry name" value="Spore Coat Polysaccharide Biosynthesis Protein SpsA, Chain A"/>
    <property type="match status" value="1"/>
</dbReference>
<comment type="cofactor">
    <cofactor evidence="1">
        <name>Mn(2+)</name>
        <dbReference type="ChEBI" id="CHEBI:29035"/>
    </cofactor>
</comment>
<comment type="cofactor">
    <cofactor evidence="2">
        <name>Mg(2+)</name>
        <dbReference type="ChEBI" id="CHEBI:18420"/>
    </cofactor>
</comment>
<dbReference type="Pfam" id="PF00535">
    <property type="entry name" value="Glycos_transf_2"/>
    <property type="match status" value="1"/>
</dbReference>
<evidence type="ECO:0000256" key="2">
    <source>
        <dbReference type="ARBA" id="ARBA00001946"/>
    </source>
</evidence>